<evidence type="ECO:0000313" key="5">
    <source>
        <dbReference type="EMBL" id="MBA8794820.1"/>
    </source>
</evidence>
<keyword evidence="3" id="KW-0804">Transcription</keyword>
<dbReference type="GO" id="GO:0000976">
    <property type="term" value="F:transcription cis-regulatory region binding"/>
    <property type="evidence" value="ECO:0007669"/>
    <property type="project" value="TreeGrafter"/>
</dbReference>
<dbReference type="CDD" id="cd01392">
    <property type="entry name" value="HTH_LacI"/>
    <property type="match status" value="1"/>
</dbReference>
<protein>
    <submittedName>
        <fullName evidence="5">LacI family transcriptional regulator</fullName>
    </submittedName>
</protein>
<dbReference type="CDD" id="cd06267">
    <property type="entry name" value="PBP1_LacI_sugar_binding-like"/>
    <property type="match status" value="1"/>
</dbReference>
<comment type="caution">
    <text evidence="5">The sequence shown here is derived from an EMBL/GenBank/DDBJ whole genome shotgun (WGS) entry which is preliminary data.</text>
</comment>
<keyword evidence="6" id="KW-1185">Reference proteome</keyword>
<dbReference type="Gene3D" id="1.10.260.40">
    <property type="entry name" value="lambda repressor-like DNA-binding domains"/>
    <property type="match status" value="1"/>
</dbReference>
<dbReference type="Pfam" id="PF00356">
    <property type="entry name" value="LacI"/>
    <property type="match status" value="1"/>
</dbReference>
<reference evidence="5 6" key="1">
    <citation type="submission" date="2020-07" db="EMBL/GenBank/DDBJ databases">
        <title>Sequencing the genomes of 1000 actinobacteria strains.</title>
        <authorList>
            <person name="Klenk H.-P."/>
        </authorList>
    </citation>
    <scope>NUCLEOTIDE SEQUENCE [LARGE SCALE GENOMIC DNA]</scope>
    <source>
        <strain evidence="5 6">DSM 100723</strain>
    </source>
</reference>
<dbReference type="AlphaFoldDB" id="A0A7W3P6E2"/>
<proteinExistence type="predicted"/>
<dbReference type="Pfam" id="PF00532">
    <property type="entry name" value="Peripla_BP_1"/>
    <property type="match status" value="1"/>
</dbReference>
<dbReference type="SMART" id="SM00354">
    <property type="entry name" value="HTH_LACI"/>
    <property type="match status" value="1"/>
</dbReference>
<dbReference type="Proteomes" id="UP000523079">
    <property type="component" value="Unassembled WGS sequence"/>
</dbReference>
<dbReference type="InterPro" id="IPR010982">
    <property type="entry name" value="Lambda_DNA-bd_dom_sf"/>
</dbReference>
<gene>
    <name evidence="5" type="ORF">FHX74_002439</name>
</gene>
<dbReference type="InterPro" id="IPR001761">
    <property type="entry name" value="Peripla_BP/Lac1_sug-bd_dom"/>
</dbReference>
<accession>A0A7W3P6E2</accession>
<dbReference type="PROSITE" id="PS50932">
    <property type="entry name" value="HTH_LACI_2"/>
    <property type="match status" value="1"/>
</dbReference>
<dbReference type="SUPFAM" id="SSF53822">
    <property type="entry name" value="Periplasmic binding protein-like I"/>
    <property type="match status" value="1"/>
</dbReference>
<evidence type="ECO:0000259" key="4">
    <source>
        <dbReference type="PROSITE" id="PS50932"/>
    </source>
</evidence>
<name>A0A7W3P6E2_9ACTN</name>
<evidence type="ECO:0000256" key="1">
    <source>
        <dbReference type="ARBA" id="ARBA00023015"/>
    </source>
</evidence>
<dbReference type="EMBL" id="JACGWT010000003">
    <property type="protein sequence ID" value="MBA8794820.1"/>
    <property type="molecule type" value="Genomic_DNA"/>
</dbReference>
<keyword evidence="1" id="KW-0805">Transcription regulation</keyword>
<keyword evidence="2" id="KW-0238">DNA-binding</keyword>
<dbReference type="SUPFAM" id="SSF47413">
    <property type="entry name" value="lambda repressor-like DNA-binding domains"/>
    <property type="match status" value="1"/>
</dbReference>
<feature type="domain" description="HTH lacI-type" evidence="4">
    <location>
        <begin position="7"/>
        <end position="51"/>
    </location>
</feature>
<sequence length="333" mass="35217">MSEDQGPTIYDVARAAGVAPSTVSRALAKPGRVSFRTAEKVRRVAEELGYRTGRMETVVPTRGTGVVALIVADIANPVFVGMIRGADREAAEHGLTLAIVETQESQQAERRAVERLAATVDGFILSSSRLPDTAIRALVKRRPVVVLNRTVAEVASVVSDNVQAIKKAAEHLAGLGHRSVCYLAGPEASFADGMRWRGLKEAGDELALHVRRLGPYPPTIRGGAQAAETWLTRRSTAVISYNDLMAIGFVQAVQAAGCRVPDDVSVIGFDNIVDAGLVEPGLTTIAAPLVSIGSTAIAALVRRRGAAPDDARAEPVLLPARLVLRDSTGPSPR</sequence>
<dbReference type="InterPro" id="IPR000843">
    <property type="entry name" value="HTH_LacI"/>
</dbReference>
<dbReference type="GO" id="GO:0003700">
    <property type="term" value="F:DNA-binding transcription factor activity"/>
    <property type="evidence" value="ECO:0007669"/>
    <property type="project" value="TreeGrafter"/>
</dbReference>
<evidence type="ECO:0000256" key="3">
    <source>
        <dbReference type="ARBA" id="ARBA00023163"/>
    </source>
</evidence>
<evidence type="ECO:0000313" key="6">
    <source>
        <dbReference type="Proteomes" id="UP000523079"/>
    </source>
</evidence>
<dbReference type="PANTHER" id="PTHR30146:SF138">
    <property type="entry name" value="TRANSCRIPTIONAL REGULATORY PROTEIN"/>
    <property type="match status" value="1"/>
</dbReference>
<dbReference type="InterPro" id="IPR028082">
    <property type="entry name" value="Peripla_BP_I"/>
</dbReference>
<dbReference type="PANTHER" id="PTHR30146">
    <property type="entry name" value="LACI-RELATED TRANSCRIPTIONAL REPRESSOR"/>
    <property type="match status" value="1"/>
</dbReference>
<dbReference type="RefSeq" id="WP_182560354.1">
    <property type="nucleotide sequence ID" value="NZ_JACGWT010000003.1"/>
</dbReference>
<dbReference type="Gene3D" id="3.40.50.2300">
    <property type="match status" value="2"/>
</dbReference>
<organism evidence="5 6">
    <name type="scientific">Microlunatus kandeliicorticis</name>
    <dbReference type="NCBI Taxonomy" id="1759536"/>
    <lineage>
        <taxon>Bacteria</taxon>
        <taxon>Bacillati</taxon>
        <taxon>Actinomycetota</taxon>
        <taxon>Actinomycetes</taxon>
        <taxon>Propionibacteriales</taxon>
        <taxon>Propionibacteriaceae</taxon>
        <taxon>Microlunatus</taxon>
    </lineage>
</organism>
<evidence type="ECO:0000256" key="2">
    <source>
        <dbReference type="ARBA" id="ARBA00023125"/>
    </source>
</evidence>